<dbReference type="EMBL" id="JAQSIP010000013">
    <property type="protein sequence ID" value="MDD0840885.1"/>
    <property type="molecule type" value="Genomic_DNA"/>
</dbReference>
<dbReference type="Gene3D" id="3.30.390.10">
    <property type="entry name" value="Enolase-like, N-terminal domain"/>
    <property type="match status" value="1"/>
</dbReference>
<keyword evidence="5" id="KW-0058">Aromatic hydrocarbons catabolism</keyword>
<comment type="caution">
    <text evidence="9">The sequence shown here is derived from an EMBL/GenBank/DDBJ whole genome shotgun (WGS) entry which is preliminary data.</text>
</comment>
<dbReference type="InterPro" id="IPR029017">
    <property type="entry name" value="Enolase-like_N"/>
</dbReference>
<accession>A0ABT5N3J3</accession>
<evidence type="ECO:0000313" key="9">
    <source>
        <dbReference type="EMBL" id="MDD0840885.1"/>
    </source>
</evidence>
<dbReference type="PANTHER" id="PTHR48073:SF2">
    <property type="entry name" value="O-SUCCINYLBENZOATE SYNTHASE"/>
    <property type="match status" value="1"/>
</dbReference>
<dbReference type="InterPro" id="IPR013342">
    <property type="entry name" value="Mandelate_racemase_C"/>
</dbReference>
<evidence type="ECO:0000256" key="7">
    <source>
        <dbReference type="ARBA" id="ARBA00023235"/>
    </source>
</evidence>
<dbReference type="SFLD" id="SFLDS00001">
    <property type="entry name" value="Enolase"/>
    <property type="match status" value="1"/>
</dbReference>
<evidence type="ECO:0000256" key="6">
    <source>
        <dbReference type="ARBA" id="ARBA00023211"/>
    </source>
</evidence>
<feature type="domain" description="Mandelate racemase/muconate lactonizing enzyme C-terminal" evidence="8">
    <location>
        <begin position="148"/>
        <end position="246"/>
    </location>
</feature>
<dbReference type="InterPro" id="IPR018110">
    <property type="entry name" value="Mandel_Rmase/mucon_lact_enz_CS"/>
</dbReference>
<evidence type="ECO:0000256" key="5">
    <source>
        <dbReference type="ARBA" id="ARBA00022797"/>
    </source>
</evidence>
<comment type="similarity">
    <text evidence="3">Belongs to the mandelate racemase/muconate lactonizing enzyme family.</text>
</comment>
<dbReference type="PANTHER" id="PTHR48073">
    <property type="entry name" value="O-SUCCINYLBENZOATE SYNTHASE-RELATED"/>
    <property type="match status" value="1"/>
</dbReference>
<dbReference type="PROSITE" id="PS00909">
    <property type="entry name" value="MR_MLE_2"/>
    <property type="match status" value="1"/>
</dbReference>
<dbReference type="InterPro" id="IPR013370">
    <property type="entry name" value="Chloromuconate_cycloisomerase"/>
</dbReference>
<dbReference type="InterPro" id="IPR029065">
    <property type="entry name" value="Enolase_C-like"/>
</dbReference>
<dbReference type="Gene3D" id="3.20.20.120">
    <property type="entry name" value="Enolase-like C-terminal domain"/>
    <property type="match status" value="1"/>
</dbReference>
<organism evidence="9 10">
    <name type="scientific">Curvibacter cyanobacteriorum</name>
    <dbReference type="NCBI Taxonomy" id="3026422"/>
    <lineage>
        <taxon>Bacteria</taxon>
        <taxon>Pseudomonadati</taxon>
        <taxon>Pseudomonadota</taxon>
        <taxon>Betaproteobacteria</taxon>
        <taxon>Burkholderiales</taxon>
        <taxon>Comamonadaceae</taxon>
        <taxon>Curvibacter</taxon>
    </lineage>
</organism>
<comment type="pathway">
    <text evidence="2">Aromatic compound metabolism.</text>
</comment>
<keyword evidence="10" id="KW-1185">Reference proteome</keyword>
<proteinExistence type="inferred from homology"/>
<name>A0ABT5N3J3_9BURK</name>
<comment type="cofactor">
    <cofactor evidence="1">
        <name>Mn(2+)</name>
        <dbReference type="ChEBI" id="CHEBI:29035"/>
    </cofactor>
</comment>
<dbReference type="Proteomes" id="UP001528673">
    <property type="component" value="Unassembled WGS sequence"/>
</dbReference>
<dbReference type="InterPro" id="IPR013341">
    <property type="entry name" value="Mandelate_racemase_N_dom"/>
</dbReference>
<evidence type="ECO:0000256" key="4">
    <source>
        <dbReference type="ARBA" id="ARBA00022723"/>
    </source>
</evidence>
<dbReference type="Pfam" id="PF13378">
    <property type="entry name" value="MR_MLE_C"/>
    <property type="match status" value="1"/>
</dbReference>
<protein>
    <submittedName>
        <fullName evidence="9">Muconate/chloromuconate family cycloisomerase</fullName>
    </submittedName>
</protein>
<keyword evidence="7" id="KW-0413">Isomerase</keyword>
<dbReference type="SMART" id="SM00922">
    <property type="entry name" value="MR_MLE"/>
    <property type="match status" value="1"/>
</dbReference>
<dbReference type="SUPFAM" id="SSF54826">
    <property type="entry name" value="Enolase N-terminal domain-like"/>
    <property type="match status" value="1"/>
</dbReference>
<evidence type="ECO:0000256" key="1">
    <source>
        <dbReference type="ARBA" id="ARBA00001936"/>
    </source>
</evidence>
<dbReference type="SFLD" id="SFLDG01258">
    <property type="entry name" value="(chloro)muconate_cycloisomeras"/>
    <property type="match status" value="1"/>
</dbReference>
<sequence>MTGRFPIERIEARILDIPTIRPHKLSFGAISRQSPVIVQLWLRHGATGFGEAATIGGPSWNEESPESIQHAIQAYLAPVLLGQDGGQFGAALARMDLACKGNAFAKSAVEMALIDAVARSLGLPAHQLLGGKRHHSLPLAWTLASGDVARDLEEAQLRLAQKRHRIFKMKIGARRPEDDVAHVSQIARGLQGQATLTVDVNQAWDGATARRYLPPLIDAGVTLIEQPVAKWNLAALQTLSQTLGDRAHLMADESVCTLQDAMQLARSQASQVFSLKVAKHGGLLRTAQVAAVAEAADIGWYGGTMLETSIGSAASAHVFSTLGPQHHGCELFGPQLLVDDVVSERMVIRDFELQLPDGPGFGLTVEPSQLDRFDRARTGLRPVHIDLGAAHTAAATAPTTPTPTA</sequence>
<dbReference type="RefSeq" id="WP_273953668.1">
    <property type="nucleotide sequence ID" value="NZ_JAQSIP010000013.1"/>
</dbReference>
<dbReference type="NCBIfam" id="TIGR02534">
    <property type="entry name" value="mucon_cyclo"/>
    <property type="match status" value="1"/>
</dbReference>
<reference evidence="9 10" key="1">
    <citation type="submission" date="2023-02" db="EMBL/GenBank/DDBJ databases">
        <title>Bacterial whole genomic sequence of Curvibacter sp. HBC61.</title>
        <authorList>
            <person name="Le V."/>
            <person name="Ko S.-R."/>
            <person name="Ahn C.-Y."/>
            <person name="Oh H.-M."/>
        </authorList>
    </citation>
    <scope>NUCLEOTIDE SEQUENCE [LARGE SCALE GENOMIC DNA]</scope>
    <source>
        <strain evidence="9 10">HBC61</strain>
    </source>
</reference>
<keyword evidence="6" id="KW-0464">Manganese</keyword>
<dbReference type="SFLD" id="SFLDG00180">
    <property type="entry name" value="muconate_cycloisomerase"/>
    <property type="match status" value="1"/>
</dbReference>
<evidence type="ECO:0000259" key="8">
    <source>
        <dbReference type="SMART" id="SM00922"/>
    </source>
</evidence>
<gene>
    <name evidence="9" type="ORF">PSQ40_20080</name>
</gene>
<dbReference type="Pfam" id="PF02746">
    <property type="entry name" value="MR_MLE_N"/>
    <property type="match status" value="1"/>
</dbReference>
<keyword evidence="4" id="KW-0479">Metal-binding</keyword>
<evidence type="ECO:0000313" key="10">
    <source>
        <dbReference type="Proteomes" id="UP001528673"/>
    </source>
</evidence>
<dbReference type="SUPFAM" id="SSF51604">
    <property type="entry name" value="Enolase C-terminal domain-like"/>
    <property type="match status" value="1"/>
</dbReference>
<evidence type="ECO:0000256" key="3">
    <source>
        <dbReference type="ARBA" id="ARBA00008031"/>
    </source>
</evidence>
<dbReference type="InterPro" id="IPR036849">
    <property type="entry name" value="Enolase-like_C_sf"/>
</dbReference>
<evidence type="ECO:0000256" key="2">
    <source>
        <dbReference type="ARBA" id="ARBA00005211"/>
    </source>
</evidence>